<accession>A0A271L9S3</accession>
<comment type="caution">
    <text evidence="6">The sequence shown here is derived from an EMBL/GenBank/DDBJ whole genome shotgun (WGS) entry which is preliminary data.</text>
</comment>
<reference evidence="6 7" key="1">
    <citation type="submission" date="2017-08" db="EMBL/GenBank/DDBJ databases">
        <title>Mesorhizobium wenxinae sp. nov., a novel rhizobial species isolated from root nodules of chickpea (Cicer arietinum L.).</title>
        <authorList>
            <person name="Zhang J."/>
        </authorList>
    </citation>
    <scope>NUCLEOTIDE SEQUENCE [LARGE SCALE GENOMIC DNA]</scope>
    <source>
        <strain evidence="6 7">SDW018</strain>
    </source>
</reference>
<dbReference type="PANTHER" id="PTHR35005">
    <property type="entry name" value="3-DEHYDRO-SCYLLO-INOSOSE HYDROLASE"/>
    <property type="match status" value="1"/>
</dbReference>
<evidence type="ECO:0000313" key="6">
    <source>
        <dbReference type="EMBL" id="PAQ04859.1"/>
    </source>
</evidence>
<dbReference type="Proteomes" id="UP000216442">
    <property type="component" value="Unassembled WGS sequence"/>
</dbReference>
<dbReference type="Pfam" id="PF02633">
    <property type="entry name" value="Creatininase"/>
    <property type="match status" value="1"/>
</dbReference>
<dbReference type="SUPFAM" id="SSF102215">
    <property type="entry name" value="Creatininase"/>
    <property type="match status" value="1"/>
</dbReference>
<dbReference type="GO" id="GO:0016811">
    <property type="term" value="F:hydrolase activity, acting on carbon-nitrogen (but not peptide) bonds, in linear amides"/>
    <property type="evidence" value="ECO:0007669"/>
    <property type="project" value="TreeGrafter"/>
</dbReference>
<dbReference type="Gene3D" id="3.40.50.10310">
    <property type="entry name" value="Creatininase"/>
    <property type="match status" value="1"/>
</dbReference>
<keyword evidence="7" id="KW-1185">Reference proteome</keyword>
<evidence type="ECO:0000256" key="5">
    <source>
        <dbReference type="ARBA" id="ARBA00024029"/>
    </source>
</evidence>
<dbReference type="GO" id="GO:0009231">
    <property type="term" value="P:riboflavin biosynthetic process"/>
    <property type="evidence" value="ECO:0007669"/>
    <property type="project" value="TreeGrafter"/>
</dbReference>
<comment type="cofactor">
    <cofactor evidence="1">
        <name>Zn(2+)</name>
        <dbReference type="ChEBI" id="CHEBI:29105"/>
    </cofactor>
</comment>
<protein>
    <recommendedName>
        <fullName evidence="8">Creatininase</fullName>
    </recommendedName>
</protein>
<dbReference type="EMBL" id="NPKJ01000075">
    <property type="protein sequence ID" value="PAQ04859.1"/>
    <property type="molecule type" value="Genomic_DNA"/>
</dbReference>
<dbReference type="GO" id="GO:0046872">
    <property type="term" value="F:metal ion binding"/>
    <property type="evidence" value="ECO:0007669"/>
    <property type="project" value="UniProtKB-KW"/>
</dbReference>
<sequence length="262" mass="28397">MDQMRWEELSSPDVASLDRERTVVMLPLGSVEQHGNHMPLGTDTMLAHAVSLAAAERARDAVVLPPPWFGFSVHHMRFPGSVTLRAETLIAVAEDVVASLVQHGFRRILIVNGHGGNAGVIDLLASTLGYRHYGAARIAALTYFHLARQAIAELRRSEPGGMGHACEFETAMVQHLRPDLVRIEKADATYPDPGSAYLTTDLLGSSAIRTYHDFADLSSKGTLGDPLLASPEAGSAFFEAVVGALCAFIEDFRGWRIPESPK</sequence>
<organism evidence="6 7">
    <name type="scientific">Mesorhizobium temperatum</name>
    <dbReference type="NCBI Taxonomy" id="241416"/>
    <lineage>
        <taxon>Bacteria</taxon>
        <taxon>Pseudomonadati</taxon>
        <taxon>Pseudomonadota</taxon>
        <taxon>Alphaproteobacteria</taxon>
        <taxon>Hyphomicrobiales</taxon>
        <taxon>Phyllobacteriaceae</taxon>
        <taxon>Mesorhizobium</taxon>
    </lineage>
</organism>
<keyword evidence="4" id="KW-0862">Zinc</keyword>
<dbReference type="InterPro" id="IPR003785">
    <property type="entry name" value="Creatininase/forma_Hydrolase"/>
</dbReference>
<proteinExistence type="inferred from homology"/>
<name>A0A271L9S3_9HYPH</name>
<evidence type="ECO:0000256" key="3">
    <source>
        <dbReference type="ARBA" id="ARBA00022801"/>
    </source>
</evidence>
<evidence type="ECO:0000313" key="7">
    <source>
        <dbReference type="Proteomes" id="UP000216442"/>
    </source>
</evidence>
<evidence type="ECO:0000256" key="4">
    <source>
        <dbReference type="ARBA" id="ARBA00022833"/>
    </source>
</evidence>
<evidence type="ECO:0008006" key="8">
    <source>
        <dbReference type="Google" id="ProtNLM"/>
    </source>
</evidence>
<dbReference type="InterPro" id="IPR024087">
    <property type="entry name" value="Creatininase-like_sf"/>
</dbReference>
<evidence type="ECO:0000256" key="1">
    <source>
        <dbReference type="ARBA" id="ARBA00001947"/>
    </source>
</evidence>
<dbReference type="AlphaFoldDB" id="A0A271L9S3"/>
<evidence type="ECO:0000256" key="2">
    <source>
        <dbReference type="ARBA" id="ARBA00022723"/>
    </source>
</evidence>
<keyword evidence="3" id="KW-0378">Hydrolase</keyword>
<keyword evidence="2" id="KW-0479">Metal-binding</keyword>
<dbReference type="PANTHER" id="PTHR35005:SF1">
    <property type="entry name" value="2-AMINO-5-FORMYLAMINO-6-RIBOSYLAMINOPYRIMIDIN-4(3H)-ONE 5'-MONOPHOSPHATE DEFORMYLASE"/>
    <property type="match status" value="1"/>
</dbReference>
<gene>
    <name evidence="6" type="ORF">CIT26_31760</name>
</gene>
<dbReference type="OrthoDB" id="9801445at2"/>
<comment type="similarity">
    <text evidence="5">Belongs to the creatininase superfamily.</text>
</comment>